<dbReference type="STRING" id="1291518.A0A0D9P9D3"/>
<keyword evidence="1" id="KW-0732">Signal</keyword>
<reference evidence="3" key="1">
    <citation type="journal article" date="2014" name="BMC Genomics">
        <title>The genome sequence of the biocontrol fungus Metarhizium anisopliae and comparative genomics of Metarhizium species.</title>
        <authorList>
            <person name="Pattemore J.A."/>
            <person name="Hane J.K."/>
            <person name="Williams A.H."/>
            <person name="Wilson B.A."/>
            <person name="Stodart B.J."/>
            <person name="Ash G.J."/>
        </authorList>
    </citation>
    <scope>NUCLEOTIDE SEQUENCE [LARGE SCALE GENOMIC DNA]</scope>
    <source>
        <strain evidence="3">BRIP 53293</strain>
    </source>
</reference>
<feature type="chain" id="PRO_5002342383" evidence="1">
    <location>
        <begin position="19"/>
        <end position="58"/>
    </location>
</feature>
<feature type="non-terminal residue" evidence="2">
    <location>
        <position position="58"/>
    </location>
</feature>
<gene>
    <name evidence="2" type="ORF">H634G_01828</name>
</gene>
<sequence length="58" mass="6266">MWLQAALSLAAWVSAAVADDSKDLGSVLAANKNLTKFYELIKKYPDVLLELPSDNGVT</sequence>
<evidence type="ECO:0000313" key="3">
    <source>
        <dbReference type="Proteomes" id="UP000054544"/>
    </source>
</evidence>
<organism evidence="2 3">
    <name type="scientific">Metarhizium anisopliae BRIP 53293</name>
    <dbReference type="NCBI Taxonomy" id="1291518"/>
    <lineage>
        <taxon>Eukaryota</taxon>
        <taxon>Fungi</taxon>
        <taxon>Dikarya</taxon>
        <taxon>Ascomycota</taxon>
        <taxon>Pezizomycotina</taxon>
        <taxon>Sordariomycetes</taxon>
        <taxon>Hypocreomycetidae</taxon>
        <taxon>Hypocreales</taxon>
        <taxon>Clavicipitaceae</taxon>
        <taxon>Metarhizium</taxon>
    </lineage>
</organism>
<feature type="signal peptide" evidence="1">
    <location>
        <begin position="1"/>
        <end position="18"/>
    </location>
</feature>
<accession>A0A0D9P9D3</accession>
<proteinExistence type="predicted"/>
<dbReference type="AlphaFoldDB" id="A0A0D9P9D3"/>
<protein>
    <submittedName>
        <fullName evidence="2">Uncharacterized protein</fullName>
    </submittedName>
</protein>
<evidence type="ECO:0000256" key="1">
    <source>
        <dbReference type="SAM" id="SignalP"/>
    </source>
</evidence>
<dbReference type="EMBL" id="KE384722">
    <property type="protein sequence ID" value="KJK82691.1"/>
    <property type="molecule type" value="Genomic_DNA"/>
</dbReference>
<name>A0A0D9P9D3_METAN</name>
<evidence type="ECO:0000313" key="2">
    <source>
        <dbReference type="EMBL" id="KJK82691.1"/>
    </source>
</evidence>
<dbReference type="Proteomes" id="UP000054544">
    <property type="component" value="Unassembled WGS sequence"/>
</dbReference>
<keyword evidence="3" id="KW-1185">Reference proteome</keyword>